<evidence type="ECO:0000313" key="1">
    <source>
        <dbReference type="EMBL" id="GII78432.1"/>
    </source>
</evidence>
<dbReference type="SUPFAM" id="SSF52540">
    <property type="entry name" value="P-loop containing nucleoside triphosphate hydrolases"/>
    <property type="match status" value="1"/>
</dbReference>
<name>A0A919V1C2_9ACTN</name>
<accession>A0A919V1C2</accession>
<dbReference type="Gene3D" id="3.40.50.300">
    <property type="entry name" value="P-loop containing nucleotide triphosphate hydrolases"/>
    <property type="match status" value="1"/>
</dbReference>
<comment type="caution">
    <text evidence="1">The sequence shown here is derived from an EMBL/GenBank/DDBJ whole genome shotgun (WGS) entry which is preliminary data.</text>
</comment>
<keyword evidence="2" id="KW-1185">Reference proteome</keyword>
<dbReference type="EMBL" id="BOOU01000048">
    <property type="protein sequence ID" value="GII78432.1"/>
    <property type="molecule type" value="Genomic_DNA"/>
</dbReference>
<evidence type="ECO:0000313" key="2">
    <source>
        <dbReference type="Proteomes" id="UP000655287"/>
    </source>
</evidence>
<dbReference type="InterPro" id="IPR027417">
    <property type="entry name" value="P-loop_NTPase"/>
</dbReference>
<sequence length="203" mass="21458">MIIGIEGVSCTGKTTLAGSLAERLGWEVMDCYFHVAPDPSSLGRPIATSEAEQLASLAAHFPVEAQRHRQALRAAARDGGVILDRTINTLLAHVRAVGRLQDLNATVTARAMVAQQIAAGAATVPDLTLLLIGDAAVLADRATLRPDLPAIYYVPAFARHFNAHFEDPIGRCVRLDATAAPGAVVDAALAAISLVQTTHARRR</sequence>
<protein>
    <recommendedName>
        <fullName evidence="3">NadR/Ttd14 AAA domain-containing protein</fullName>
    </recommendedName>
</protein>
<reference evidence="1" key="1">
    <citation type="submission" date="2021-01" db="EMBL/GenBank/DDBJ databases">
        <title>Whole genome shotgun sequence of Sphaerisporangium rufum NBRC 109079.</title>
        <authorList>
            <person name="Komaki H."/>
            <person name="Tamura T."/>
        </authorList>
    </citation>
    <scope>NUCLEOTIDE SEQUENCE</scope>
    <source>
        <strain evidence="1">NBRC 109079</strain>
    </source>
</reference>
<dbReference type="Proteomes" id="UP000655287">
    <property type="component" value="Unassembled WGS sequence"/>
</dbReference>
<proteinExistence type="predicted"/>
<gene>
    <name evidence="1" type="ORF">Sru01_34140</name>
</gene>
<evidence type="ECO:0008006" key="3">
    <source>
        <dbReference type="Google" id="ProtNLM"/>
    </source>
</evidence>
<dbReference type="AlphaFoldDB" id="A0A919V1C2"/>
<organism evidence="1 2">
    <name type="scientific">Sphaerisporangium rufum</name>
    <dbReference type="NCBI Taxonomy" id="1381558"/>
    <lineage>
        <taxon>Bacteria</taxon>
        <taxon>Bacillati</taxon>
        <taxon>Actinomycetota</taxon>
        <taxon>Actinomycetes</taxon>
        <taxon>Streptosporangiales</taxon>
        <taxon>Streptosporangiaceae</taxon>
        <taxon>Sphaerisporangium</taxon>
    </lineage>
</organism>